<dbReference type="AlphaFoldDB" id="A0A919QFV1"/>
<keyword evidence="2" id="KW-1185">Reference proteome</keyword>
<sequence length="115" mass="11889">MTEPANYGVTISGGNISGPVAAGDHARAVQNISQTPAADDLIARIETLLTRHGRQLDDPAGAHADLRRIGSELALPNPDHTVIGSRLERLAQRVASIAVLAEAVATLATLLLPGS</sequence>
<evidence type="ECO:0000313" key="1">
    <source>
        <dbReference type="EMBL" id="GIH27069.1"/>
    </source>
</evidence>
<comment type="caution">
    <text evidence="1">The sequence shown here is derived from an EMBL/GenBank/DDBJ whole genome shotgun (WGS) entry which is preliminary data.</text>
</comment>
<dbReference type="Proteomes" id="UP000640052">
    <property type="component" value="Unassembled WGS sequence"/>
</dbReference>
<organism evidence="1 2">
    <name type="scientific">Acrocarpospora phusangensis</name>
    <dbReference type="NCBI Taxonomy" id="1070424"/>
    <lineage>
        <taxon>Bacteria</taxon>
        <taxon>Bacillati</taxon>
        <taxon>Actinomycetota</taxon>
        <taxon>Actinomycetes</taxon>
        <taxon>Streptosporangiales</taxon>
        <taxon>Streptosporangiaceae</taxon>
        <taxon>Acrocarpospora</taxon>
    </lineage>
</organism>
<evidence type="ECO:0000313" key="2">
    <source>
        <dbReference type="Proteomes" id="UP000640052"/>
    </source>
</evidence>
<dbReference type="RefSeq" id="WP_204043734.1">
    <property type="nucleotide sequence ID" value="NZ_BOOA01000049.1"/>
</dbReference>
<protein>
    <submittedName>
        <fullName evidence="1">Uncharacterized protein</fullName>
    </submittedName>
</protein>
<name>A0A919QFV1_9ACTN</name>
<proteinExistence type="predicted"/>
<reference evidence="1" key="1">
    <citation type="submission" date="2021-01" db="EMBL/GenBank/DDBJ databases">
        <title>Whole genome shotgun sequence of Acrocarpospora phusangensis NBRC 108782.</title>
        <authorList>
            <person name="Komaki H."/>
            <person name="Tamura T."/>
        </authorList>
    </citation>
    <scope>NUCLEOTIDE SEQUENCE</scope>
    <source>
        <strain evidence="1">NBRC 108782</strain>
    </source>
</reference>
<dbReference type="EMBL" id="BOOA01000049">
    <property type="protein sequence ID" value="GIH27069.1"/>
    <property type="molecule type" value="Genomic_DNA"/>
</dbReference>
<gene>
    <name evidence="1" type="ORF">Aph01nite_53790</name>
</gene>
<accession>A0A919QFV1</accession>